<comment type="caution">
    <text evidence="2">The sequence shown here is derived from an EMBL/GenBank/DDBJ whole genome shotgun (WGS) entry which is preliminary data.</text>
</comment>
<dbReference type="EMBL" id="CACVBS010000050">
    <property type="protein sequence ID" value="CAA7265616.1"/>
    <property type="molecule type" value="Genomic_DNA"/>
</dbReference>
<evidence type="ECO:0000313" key="3">
    <source>
        <dbReference type="Proteomes" id="UP000467700"/>
    </source>
</evidence>
<keyword evidence="3" id="KW-1185">Reference proteome</keyword>
<protein>
    <submittedName>
        <fullName evidence="2">Uncharacterized protein</fullName>
    </submittedName>
</protein>
<dbReference type="OrthoDB" id="3270336at2759"/>
<name>A0A8S0WTY9_CYCAE</name>
<feature type="region of interest" description="Disordered" evidence="1">
    <location>
        <begin position="355"/>
        <end position="391"/>
    </location>
</feature>
<evidence type="ECO:0000313" key="2">
    <source>
        <dbReference type="EMBL" id="CAA7265616.1"/>
    </source>
</evidence>
<reference evidence="2 3" key="1">
    <citation type="submission" date="2020-01" db="EMBL/GenBank/DDBJ databases">
        <authorList>
            <person name="Gupta K D."/>
        </authorList>
    </citation>
    <scope>NUCLEOTIDE SEQUENCE [LARGE SCALE GENOMIC DNA]</scope>
</reference>
<accession>A0A8S0WTY9</accession>
<sequence length="514" mass="57842">MSGRGSPASFRTLGRLLQTPSDNTFKMKESAYQLHDTHPIGFNEGPPSSAHFARVHNPLAMTLLSLSNGLLSYKTIGDLKLMTGPDAIEGGAWGYRLKPNIQSSWVRLESFLFSVYEALMANHPDRDAFPLIPNPSRPSRFQYQSTHPTADVALQEATEISRCVQKPRRPLLLCPCSVVDGWDEGPTLVGYAGARARHGPARENTQRRTGVLIWLAWGWQYNRRPTSDPMAREYLPTRHQISLVCPPPIAPDFEERLDAAIKREIGFSHLSVIDYLRDRHGFMLCIVGSWHDAWHDEEDQETLAPEDVVVAARRMGFGALHDLDELEAKSLVIAQYLLRLGIPFRAVCPQALVPASDEPASDEDPWLPPRRDLLMQRRPRSPPTREDYEDYKDHRKSLFRSKLGPEMRRRGGIVGRMTSDVVPEFHALRGPRVCDDLVGVGFDGTTYCGDHVPQATLDAVCGLYDVGNEYLVSWWPTQPEWRREALDADHWTQGRRPSARTAGQPNMCLRVAAG</sequence>
<organism evidence="2 3">
    <name type="scientific">Cyclocybe aegerita</name>
    <name type="common">Black poplar mushroom</name>
    <name type="synonym">Agrocybe aegerita</name>
    <dbReference type="NCBI Taxonomy" id="1973307"/>
    <lineage>
        <taxon>Eukaryota</taxon>
        <taxon>Fungi</taxon>
        <taxon>Dikarya</taxon>
        <taxon>Basidiomycota</taxon>
        <taxon>Agaricomycotina</taxon>
        <taxon>Agaricomycetes</taxon>
        <taxon>Agaricomycetidae</taxon>
        <taxon>Agaricales</taxon>
        <taxon>Agaricineae</taxon>
        <taxon>Bolbitiaceae</taxon>
        <taxon>Cyclocybe</taxon>
    </lineage>
</organism>
<gene>
    <name evidence="2" type="ORF">AAE3_LOCUS7955</name>
</gene>
<evidence type="ECO:0000256" key="1">
    <source>
        <dbReference type="SAM" id="MobiDB-lite"/>
    </source>
</evidence>
<dbReference type="AlphaFoldDB" id="A0A8S0WTY9"/>
<proteinExistence type="predicted"/>
<dbReference type="Proteomes" id="UP000467700">
    <property type="component" value="Unassembled WGS sequence"/>
</dbReference>